<accession>A0AAV9J0E3</accession>
<dbReference type="SUPFAM" id="SSF54534">
    <property type="entry name" value="FKBP-like"/>
    <property type="match status" value="1"/>
</dbReference>
<dbReference type="InterPro" id="IPR001179">
    <property type="entry name" value="PPIase_FKBP_dom"/>
</dbReference>
<dbReference type="Proteomes" id="UP001301350">
    <property type="component" value="Unassembled WGS sequence"/>
</dbReference>
<dbReference type="Gene3D" id="3.10.50.40">
    <property type="match status" value="1"/>
</dbReference>
<dbReference type="AlphaFoldDB" id="A0AAV9J0E3"/>
<feature type="compositionally biased region" description="Basic and acidic residues" evidence="6">
    <location>
        <begin position="131"/>
        <end position="141"/>
    </location>
</feature>
<evidence type="ECO:0000256" key="5">
    <source>
        <dbReference type="PROSITE-ProRule" id="PRU00277"/>
    </source>
</evidence>
<feature type="region of interest" description="Disordered" evidence="6">
    <location>
        <begin position="1"/>
        <end position="21"/>
    </location>
</feature>
<feature type="domain" description="PPIase FKBP-type" evidence="7">
    <location>
        <begin position="185"/>
        <end position="278"/>
    </location>
</feature>
<evidence type="ECO:0000256" key="1">
    <source>
        <dbReference type="ARBA" id="ARBA00000971"/>
    </source>
</evidence>
<dbReference type="GO" id="GO:0005783">
    <property type="term" value="C:endoplasmic reticulum"/>
    <property type="evidence" value="ECO:0007669"/>
    <property type="project" value="TreeGrafter"/>
</dbReference>
<keyword evidence="4 5" id="KW-0413">Isomerase</keyword>
<organism evidence="8 9">
    <name type="scientific">Cyanidium caldarium</name>
    <name type="common">Red alga</name>
    <dbReference type="NCBI Taxonomy" id="2771"/>
    <lineage>
        <taxon>Eukaryota</taxon>
        <taxon>Rhodophyta</taxon>
        <taxon>Bangiophyceae</taxon>
        <taxon>Cyanidiales</taxon>
        <taxon>Cyanidiaceae</taxon>
        <taxon>Cyanidium</taxon>
    </lineage>
</organism>
<feature type="region of interest" description="Disordered" evidence="6">
    <location>
        <begin position="96"/>
        <end position="141"/>
    </location>
</feature>
<name>A0AAV9J0E3_CYACA</name>
<dbReference type="InterPro" id="IPR046357">
    <property type="entry name" value="PPIase_dom_sf"/>
</dbReference>
<dbReference type="PANTHER" id="PTHR45779">
    <property type="entry name" value="PEPTIDYLPROLYL ISOMERASE"/>
    <property type="match status" value="1"/>
</dbReference>
<dbReference type="PROSITE" id="PS50059">
    <property type="entry name" value="FKBP_PPIASE"/>
    <property type="match status" value="1"/>
</dbReference>
<evidence type="ECO:0000259" key="7">
    <source>
        <dbReference type="PROSITE" id="PS50059"/>
    </source>
</evidence>
<evidence type="ECO:0000256" key="2">
    <source>
        <dbReference type="ARBA" id="ARBA00013194"/>
    </source>
</evidence>
<dbReference type="PANTHER" id="PTHR45779:SF7">
    <property type="entry name" value="PEPTIDYLPROLYL ISOMERASE"/>
    <property type="match status" value="1"/>
</dbReference>
<evidence type="ECO:0000256" key="4">
    <source>
        <dbReference type="ARBA" id="ARBA00023235"/>
    </source>
</evidence>
<dbReference type="Pfam" id="PF00254">
    <property type="entry name" value="FKBP_C"/>
    <property type="match status" value="1"/>
</dbReference>
<keyword evidence="3 5" id="KW-0697">Rotamase</keyword>
<sequence>MRFDHFRNASQVGSLRRSPPGRMGDEVAFVAGAWASLRARATRSVDRQQRVGRRFRHKAACRMIEDGEVLSVQGRQRRVLLQVAAVGVLLRVAGGGGRGAAAANKANDTNSSATASPPADTTRPQPYLKQGRPEALPEDKRQVGFLSDRPVTHVEYTAADQSVVPLDYQVLTEGTASSTACLHASDAAVIDYVLRIESGNLVEDSRYDTGRPVVFRVSRGQLPPALDGGTLGMCVGERRRIRVRARDNFGSQGLRLGGVSPIPIEAVLYYDVRLLQINPFGR</sequence>
<dbReference type="EC" id="5.2.1.8" evidence="2 5"/>
<feature type="compositionally biased region" description="Polar residues" evidence="6">
    <location>
        <begin position="106"/>
        <end position="115"/>
    </location>
</feature>
<dbReference type="EMBL" id="JANCYW010000015">
    <property type="protein sequence ID" value="KAK4538014.1"/>
    <property type="molecule type" value="Genomic_DNA"/>
</dbReference>
<evidence type="ECO:0000313" key="8">
    <source>
        <dbReference type="EMBL" id="KAK4538014.1"/>
    </source>
</evidence>
<keyword evidence="9" id="KW-1185">Reference proteome</keyword>
<dbReference type="GO" id="GO:0003755">
    <property type="term" value="F:peptidyl-prolyl cis-trans isomerase activity"/>
    <property type="evidence" value="ECO:0007669"/>
    <property type="project" value="UniProtKB-KW"/>
</dbReference>
<proteinExistence type="predicted"/>
<comment type="catalytic activity">
    <reaction evidence="1 5">
        <text>[protein]-peptidylproline (omega=180) = [protein]-peptidylproline (omega=0)</text>
        <dbReference type="Rhea" id="RHEA:16237"/>
        <dbReference type="Rhea" id="RHEA-COMP:10747"/>
        <dbReference type="Rhea" id="RHEA-COMP:10748"/>
        <dbReference type="ChEBI" id="CHEBI:83833"/>
        <dbReference type="ChEBI" id="CHEBI:83834"/>
        <dbReference type="EC" id="5.2.1.8"/>
    </reaction>
</comment>
<reference evidence="8 9" key="1">
    <citation type="submission" date="2022-07" db="EMBL/GenBank/DDBJ databases">
        <title>Genome-wide signatures of adaptation to extreme environments.</title>
        <authorList>
            <person name="Cho C.H."/>
            <person name="Yoon H.S."/>
        </authorList>
    </citation>
    <scope>NUCLEOTIDE SEQUENCE [LARGE SCALE GENOMIC DNA]</scope>
    <source>
        <strain evidence="8 9">DBV 063 E5</strain>
    </source>
</reference>
<protein>
    <recommendedName>
        <fullName evidence="2 5">peptidylprolyl isomerase</fullName>
        <ecNumber evidence="2 5">5.2.1.8</ecNumber>
    </recommendedName>
</protein>
<evidence type="ECO:0000256" key="3">
    <source>
        <dbReference type="ARBA" id="ARBA00023110"/>
    </source>
</evidence>
<evidence type="ECO:0000313" key="9">
    <source>
        <dbReference type="Proteomes" id="UP001301350"/>
    </source>
</evidence>
<evidence type="ECO:0000256" key="6">
    <source>
        <dbReference type="SAM" id="MobiDB-lite"/>
    </source>
</evidence>
<dbReference type="InterPro" id="IPR044609">
    <property type="entry name" value="FKBP2/11"/>
</dbReference>
<comment type="caution">
    <text evidence="8">The sequence shown here is derived from an EMBL/GenBank/DDBJ whole genome shotgun (WGS) entry which is preliminary data.</text>
</comment>
<gene>
    <name evidence="8" type="ORF">CDCA_CDCA15G4039</name>
</gene>